<gene>
    <name evidence="2" type="ORF">EK21DRAFT_109209</name>
</gene>
<feature type="compositionally biased region" description="Polar residues" evidence="1">
    <location>
        <begin position="367"/>
        <end position="377"/>
    </location>
</feature>
<feature type="compositionally biased region" description="Basic and acidic residues" evidence="1">
    <location>
        <begin position="338"/>
        <end position="366"/>
    </location>
</feature>
<protein>
    <submittedName>
        <fullName evidence="2">Uncharacterized protein</fullName>
    </submittedName>
</protein>
<reference evidence="2" key="1">
    <citation type="journal article" date="2020" name="Stud. Mycol.">
        <title>101 Dothideomycetes genomes: a test case for predicting lifestyles and emergence of pathogens.</title>
        <authorList>
            <person name="Haridas S."/>
            <person name="Albert R."/>
            <person name="Binder M."/>
            <person name="Bloem J."/>
            <person name="Labutti K."/>
            <person name="Salamov A."/>
            <person name="Andreopoulos B."/>
            <person name="Baker S."/>
            <person name="Barry K."/>
            <person name="Bills G."/>
            <person name="Bluhm B."/>
            <person name="Cannon C."/>
            <person name="Castanera R."/>
            <person name="Culley D."/>
            <person name="Daum C."/>
            <person name="Ezra D."/>
            <person name="Gonzalez J."/>
            <person name="Henrissat B."/>
            <person name="Kuo A."/>
            <person name="Liang C."/>
            <person name="Lipzen A."/>
            <person name="Lutzoni F."/>
            <person name="Magnuson J."/>
            <person name="Mondo S."/>
            <person name="Nolan M."/>
            <person name="Ohm R."/>
            <person name="Pangilinan J."/>
            <person name="Park H.-J."/>
            <person name="Ramirez L."/>
            <person name="Alfaro M."/>
            <person name="Sun H."/>
            <person name="Tritt A."/>
            <person name="Yoshinaga Y."/>
            <person name="Zwiers L.-H."/>
            <person name="Turgeon B."/>
            <person name="Goodwin S."/>
            <person name="Spatafora J."/>
            <person name="Crous P."/>
            <person name="Grigoriev I."/>
        </authorList>
    </citation>
    <scope>NUCLEOTIDE SEQUENCE</scope>
    <source>
        <strain evidence="2">CBS 110217</strain>
    </source>
</reference>
<keyword evidence="3" id="KW-1185">Reference proteome</keyword>
<organism evidence="2 3">
    <name type="scientific">Setomelanomma holmii</name>
    <dbReference type="NCBI Taxonomy" id="210430"/>
    <lineage>
        <taxon>Eukaryota</taxon>
        <taxon>Fungi</taxon>
        <taxon>Dikarya</taxon>
        <taxon>Ascomycota</taxon>
        <taxon>Pezizomycotina</taxon>
        <taxon>Dothideomycetes</taxon>
        <taxon>Pleosporomycetidae</taxon>
        <taxon>Pleosporales</taxon>
        <taxon>Pleosporineae</taxon>
        <taxon>Phaeosphaeriaceae</taxon>
        <taxon>Setomelanomma</taxon>
    </lineage>
</organism>
<name>A0A9P4LRS4_9PLEO</name>
<evidence type="ECO:0000313" key="3">
    <source>
        <dbReference type="Proteomes" id="UP000799777"/>
    </source>
</evidence>
<evidence type="ECO:0000313" key="2">
    <source>
        <dbReference type="EMBL" id="KAF2033074.1"/>
    </source>
</evidence>
<dbReference type="AlphaFoldDB" id="A0A9P4LRS4"/>
<accession>A0A9P4LRS4</accession>
<feature type="region of interest" description="Disordered" evidence="1">
    <location>
        <begin position="238"/>
        <end position="265"/>
    </location>
</feature>
<feature type="region of interest" description="Disordered" evidence="1">
    <location>
        <begin position="338"/>
        <end position="380"/>
    </location>
</feature>
<feature type="compositionally biased region" description="Polar residues" evidence="1">
    <location>
        <begin position="255"/>
        <end position="265"/>
    </location>
</feature>
<dbReference type="OrthoDB" id="3669832at2759"/>
<proteinExistence type="predicted"/>
<evidence type="ECO:0000256" key="1">
    <source>
        <dbReference type="SAM" id="MobiDB-lite"/>
    </source>
</evidence>
<dbReference type="Proteomes" id="UP000799777">
    <property type="component" value="Unassembled WGS sequence"/>
</dbReference>
<comment type="caution">
    <text evidence="2">The sequence shown here is derived from an EMBL/GenBank/DDBJ whole genome shotgun (WGS) entry which is preliminary data.</text>
</comment>
<sequence length="428" mass="48802">MTYCLHNVTGGVEQLIKEKGGGHKWRESCLDPMKSVSEQTEEMRRHRAATWGEDNSNMQNVLMNGYGHDVSHRHSKKRLFNHTLRVRQLKQLEQEWSKDHAITGTEDWHKYTARAALTQYRAAEATGKLHQIERLDLAFARKRGREHEIATDHNYPKDEDEERHTHTYNQKSLAQALFILASKVPEVQPKGKTIAQSWPSAKCQRRNNNAKVSVASEIAICTVNDVDDIRKTHANKLSKGNRHVPSPGPGILRTATPNAVRSSSGLDMSPKLEYFTHSVKPFDGPRQRKGNFWRGSSGYRAETSIWKASQGSENVNTSNNQWPVEKWSWYVNSLQGETHKWDEEEAEERTKGIKEEENEEKGESKQQRQVSRSSTGHPTARAHFDMQCDCNVCADPFWQSSLPNSPIMLDDGSSRRLPLSPVCRVLDN</sequence>
<dbReference type="EMBL" id="ML978168">
    <property type="protein sequence ID" value="KAF2033074.1"/>
    <property type="molecule type" value="Genomic_DNA"/>
</dbReference>